<protein>
    <submittedName>
        <fullName evidence="2">Uncharacterized protein LOC107472910</fullName>
    </submittedName>
</protein>
<evidence type="ECO:0000313" key="2">
    <source>
        <dbReference type="RefSeq" id="XP_015947922.2"/>
    </source>
</evidence>
<dbReference type="Proteomes" id="UP000515211">
    <property type="component" value="Chromosome 2"/>
</dbReference>
<keyword evidence="1" id="KW-1185">Reference proteome</keyword>
<reference evidence="2" key="2">
    <citation type="submission" date="2025-08" db="UniProtKB">
        <authorList>
            <consortium name="RefSeq"/>
        </authorList>
    </citation>
    <scope>IDENTIFICATION</scope>
    <source>
        <tissue evidence="2">Whole plant</tissue>
    </source>
</reference>
<gene>
    <name evidence="2" type="primary">LOC107472910</name>
</gene>
<dbReference type="KEGG" id="adu:107472910"/>
<name>A0A6P4C8Q3_ARADU</name>
<evidence type="ECO:0000313" key="1">
    <source>
        <dbReference type="Proteomes" id="UP000515211"/>
    </source>
</evidence>
<proteinExistence type="predicted"/>
<organism evidence="1 2">
    <name type="scientific">Arachis duranensis</name>
    <name type="common">Wild peanut</name>
    <dbReference type="NCBI Taxonomy" id="130453"/>
    <lineage>
        <taxon>Eukaryota</taxon>
        <taxon>Viridiplantae</taxon>
        <taxon>Streptophyta</taxon>
        <taxon>Embryophyta</taxon>
        <taxon>Tracheophyta</taxon>
        <taxon>Spermatophyta</taxon>
        <taxon>Magnoliopsida</taxon>
        <taxon>eudicotyledons</taxon>
        <taxon>Gunneridae</taxon>
        <taxon>Pentapetalae</taxon>
        <taxon>rosids</taxon>
        <taxon>fabids</taxon>
        <taxon>Fabales</taxon>
        <taxon>Fabaceae</taxon>
        <taxon>Papilionoideae</taxon>
        <taxon>50 kb inversion clade</taxon>
        <taxon>dalbergioids sensu lato</taxon>
        <taxon>Dalbergieae</taxon>
        <taxon>Pterocarpus clade</taxon>
        <taxon>Arachis</taxon>
    </lineage>
</organism>
<dbReference type="AlphaFoldDB" id="A0A6P4C8Q3"/>
<dbReference type="GeneID" id="107472910"/>
<dbReference type="RefSeq" id="XP_015947922.2">
    <property type="nucleotide sequence ID" value="XM_016092436.3"/>
</dbReference>
<accession>A0A6P4C8Q3</accession>
<sequence>MLREMIAAQIADLTWKCPHSHSDGSSLAGLAGYLVTLRCRKAYDLSTLGPLAENLVQSSISQFLESKMKTRHAQTDPSDVTEQFLSGYCEAQSLLQEGCQTACLDLLSEVGPVMIKDGNLVINLRGIGGDELPGDHGNMTIDRN</sequence>
<reference evidence="1" key="1">
    <citation type="journal article" date="2016" name="Nat. Genet.">
        <title>The genome sequences of Arachis duranensis and Arachis ipaensis, the diploid ancestors of cultivated peanut.</title>
        <authorList>
            <person name="Bertioli D.J."/>
            <person name="Cannon S.B."/>
            <person name="Froenicke L."/>
            <person name="Huang G."/>
            <person name="Farmer A.D."/>
            <person name="Cannon E.K."/>
            <person name="Liu X."/>
            <person name="Gao D."/>
            <person name="Clevenger J."/>
            <person name="Dash S."/>
            <person name="Ren L."/>
            <person name="Moretzsohn M.C."/>
            <person name="Shirasawa K."/>
            <person name="Huang W."/>
            <person name="Vidigal B."/>
            <person name="Abernathy B."/>
            <person name="Chu Y."/>
            <person name="Niederhuth C.E."/>
            <person name="Umale P."/>
            <person name="Araujo A.C."/>
            <person name="Kozik A."/>
            <person name="Kim K.D."/>
            <person name="Burow M.D."/>
            <person name="Varshney R.K."/>
            <person name="Wang X."/>
            <person name="Zhang X."/>
            <person name="Barkley N."/>
            <person name="Guimaraes P.M."/>
            <person name="Isobe S."/>
            <person name="Guo B."/>
            <person name="Liao B."/>
            <person name="Stalker H.T."/>
            <person name="Schmitz R.J."/>
            <person name="Scheffler B.E."/>
            <person name="Leal-Bertioli S.C."/>
            <person name="Xun X."/>
            <person name="Jackson S.A."/>
            <person name="Michelmore R."/>
            <person name="Ozias-Akins P."/>
        </authorList>
    </citation>
    <scope>NUCLEOTIDE SEQUENCE [LARGE SCALE GENOMIC DNA]</scope>
    <source>
        <strain evidence="1">cv. V14167</strain>
    </source>
</reference>